<evidence type="ECO:0000256" key="3">
    <source>
        <dbReference type="ARBA" id="ARBA00020557"/>
    </source>
</evidence>
<keyword evidence="4" id="KW-0813">Transport</keyword>
<evidence type="ECO:0000256" key="7">
    <source>
        <dbReference type="ARBA" id="ARBA00022989"/>
    </source>
</evidence>
<dbReference type="InterPro" id="IPR033122">
    <property type="entry name" value="LETM1-like_RBD"/>
</dbReference>
<dbReference type="InterPro" id="IPR044202">
    <property type="entry name" value="LETM1/MDM38-like"/>
</dbReference>
<feature type="region of interest" description="Disordered" evidence="12">
    <location>
        <begin position="468"/>
        <end position="497"/>
    </location>
</feature>
<evidence type="ECO:0000256" key="13">
    <source>
        <dbReference type="SAM" id="Phobius"/>
    </source>
</evidence>
<comment type="caution">
    <text evidence="15">The sequence shown here is derived from an EMBL/GenBank/DDBJ whole genome shotgun (WGS) entry which is preliminary data.</text>
</comment>
<evidence type="ECO:0000256" key="9">
    <source>
        <dbReference type="ARBA" id="ARBA00023136"/>
    </source>
</evidence>
<keyword evidence="6" id="KW-0999">Mitochondrion inner membrane</keyword>
<dbReference type="AlphaFoldDB" id="A0A8H3ALM1"/>
<organism evidence="15 16">
    <name type="scientific">Rhizoctonia solani</name>
    <dbReference type="NCBI Taxonomy" id="456999"/>
    <lineage>
        <taxon>Eukaryota</taxon>
        <taxon>Fungi</taxon>
        <taxon>Dikarya</taxon>
        <taxon>Basidiomycota</taxon>
        <taxon>Agaricomycotina</taxon>
        <taxon>Agaricomycetes</taxon>
        <taxon>Cantharellales</taxon>
        <taxon>Ceratobasidiaceae</taxon>
        <taxon>Rhizoctonia</taxon>
    </lineage>
</organism>
<proteinExistence type="inferred from homology"/>
<evidence type="ECO:0000256" key="6">
    <source>
        <dbReference type="ARBA" id="ARBA00022792"/>
    </source>
</evidence>
<feature type="compositionally biased region" description="Basic and acidic residues" evidence="12">
    <location>
        <begin position="125"/>
        <end position="137"/>
    </location>
</feature>
<evidence type="ECO:0000313" key="15">
    <source>
        <dbReference type="EMBL" id="CAE6436022.1"/>
    </source>
</evidence>
<reference evidence="15" key="1">
    <citation type="submission" date="2021-01" db="EMBL/GenBank/DDBJ databases">
        <authorList>
            <person name="Kaushik A."/>
        </authorList>
    </citation>
    <scope>NUCLEOTIDE SEQUENCE</scope>
    <source>
        <strain evidence="15">AG3-T5</strain>
    </source>
</reference>
<evidence type="ECO:0000256" key="11">
    <source>
        <dbReference type="PROSITE-ProRule" id="PRU01094"/>
    </source>
</evidence>
<feature type="compositionally biased region" description="Acidic residues" evidence="12">
    <location>
        <begin position="468"/>
        <end position="477"/>
    </location>
</feature>
<gene>
    <name evidence="15" type="ORF">RDB_LOCUS78551</name>
</gene>
<dbReference type="PANTHER" id="PTHR14009">
    <property type="entry name" value="LEUCINE ZIPPER-EF-HAND CONTAINING TRANSMEMBRANE PROTEIN"/>
    <property type="match status" value="1"/>
</dbReference>
<evidence type="ECO:0000256" key="4">
    <source>
        <dbReference type="ARBA" id="ARBA00022449"/>
    </source>
</evidence>
<keyword evidence="8 11" id="KW-0496">Mitochondrion</keyword>
<evidence type="ECO:0000256" key="5">
    <source>
        <dbReference type="ARBA" id="ARBA00022692"/>
    </source>
</evidence>
<keyword evidence="5 13" id="KW-0812">Transmembrane</keyword>
<dbReference type="Proteomes" id="UP000663841">
    <property type="component" value="Unassembled WGS sequence"/>
</dbReference>
<evidence type="ECO:0000256" key="2">
    <source>
        <dbReference type="ARBA" id="ARBA00009584"/>
    </source>
</evidence>
<feature type="transmembrane region" description="Helical" evidence="13">
    <location>
        <begin position="199"/>
        <end position="222"/>
    </location>
</feature>
<keyword evidence="7 13" id="KW-1133">Transmembrane helix</keyword>
<dbReference type="GO" id="GO:0005743">
    <property type="term" value="C:mitochondrial inner membrane"/>
    <property type="evidence" value="ECO:0007669"/>
    <property type="project" value="UniProtKB-SubCell"/>
</dbReference>
<dbReference type="GO" id="GO:0030003">
    <property type="term" value="P:intracellular monoatomic cation homeostasis"/>
    <property type="evidence" value="ECO:0007669"/>
    <property type="project" value="TreeGrafter"/>
</dbReference>
<comment type="similarity">
    <text evidence="2">Belongs to the LETM1 family.</text>
</comment>
<keyword evidence="9 13" id="KW-0472">Membrane</keyword>
<dbReference type="EMBL" id="CAJMWW010000087">
    <property type="protein sequence ID" value="CAE6436022.1"/>
    <property type="molecule type" value="Genomic_DNA"/>
</dbReference>
<evidence type="ECO:0000259" key="14">
    <source>
        <dbReference type="PROSITE" id="PS51758"/>
    </source>
</evidence>
<name>A0A8H3ALM1_9AGAM</name>
<keyword evidence="4" id="KW-0050">Antiport</keyword>
<protein>
    <recommendedName>
        <fullName evidence="3">Mitochondrial proton/calcium exchanger protein</fullName>
    </recommendedName>
    <alternativeName>
        <fullName evidence="10">Leucine zipper-EF-hand-containing transmembrane protein 1</fullName>
    </alternativeName>
</protein>
<evidence type="ECO:0000256" key="10">
    <source>
        <dbReference type="ARBA" id="ARBA00031360"/>
    </source>
</evidence>
<accession>A0A8H3ALM1</accession>
<dbReference type="GO" id="GO:0043022">
    <property type="term" value="F:ribosome binding"/>
    <property type="evidence" value="ECO:0007669"/>
    <property type="project" value="InterPro"/>
</dbReference>
<feature type="region of interest" description="Disordered" evidence="12">
    <location>
        <begin position="52"/>
        <end position="137"/>
    </location>
</feature>
<evidence type="ECO:0000256" key="12">
    <source>
        <dbReference type="SAM" id="MobiDB-lite"/>
    </source>
</evidence>
<dbReference type="InterPro" id="IPR011992">
    <property type="entry name" value="EF-hand-dom_pair"/>
</dbReference>
<dbReference type="PANTHER" id="PTHR14009:SF1">
    <property type="entry name" value="MITOCHONDRIAL PROTON_CALCIUM EXCHANGER PROTEIN"/>
    <property type="match status" value="1"/>
</dbReference>
<evidence type="ECO:0000313" key="16">
    <source>
        <dbReference type="Proteomes" id="UP000663841"/>
    </source>
</evidence>
<dbReference type="Gene3D" id="1.10.238.10">
    <property type="entry name" value="EF-hand"/>
    <property type="match status" value="1"/>
</dbReference>
<dbReference type="PROSITE" id="PS51758">
    <property type="entry name" value="LETM1_RBD"/>
    <property type="match status" value="1"/>
</dbReference>
<sequence>MTIWIPRKGGDLRPMVMSLANLSRPGYRFKLPSQQNRFLYESLNYSVTARRLASTSTEGRGDTKLNTELPTASKTGKPGDSKSSTLFSPTPSKPASLTTTSTSPIKPNDNSAGVSTSEAKPVVPAEDKSVTKSKDETKPEGRLAKAWAWIKHEANHYWDGSKLLAAEVRVSSKLLRKVLNGARLTRRERRQLTRTTNDLLRLIPFAVFVLVPFMELLLPVALKLFPNMLPSTFEDKFAAQEKQRKLLKVRLEMAKFLQDTLKESPLKSGSNILSTDEFKNFFLKVRSTGESPSAEEVVKVAKLFDTDLTLDNLSRPQLVSICRYMGLNAFGTDNFLRYQIRSRLVEIRRDDEVILNEGVDSLSTKELQHACQSRGLRTIGVSPSRLREEMGEWIDLHLTNRVSGVLLILSRAFMWDRDGDVPVLKGLESVMSSLPDTLLSEAELEVDSEKASYKQKLEVLQQQEELIDDEAEQEAKEEDVRRQRRAAEERAKREEEALTAQALLPESELQAPAEEDDARMTTEQLTELGEALSILSAKSSVIKERDELRALMEENQRAEEVCSTMGTGTFMRLDAMFDLKENAAQKADGEPATAPSNPLIKKIRAMLTKIDQQLEAYDTKVGSSLQMITCDSQGKIPVHDLERALRVIKHAPGEDEIEGLVHKLDVDHDGYVVLEHVLGLVREEGLGIVLDDEAKNIVGQGREIIDSNLKPKKEDIVQK</sequence>
<dbReference type="SUPFAM" id="SSF47473">
    <property type="entry name" value="EF-hand"/>
    <property type="match status" value="1"/>
</dbReference>
<feature type="compositionally biased region" description="Polar residues" evidence="12">
    <location>
        <begin position="81"/>
        <end position="118"/>
    </location>
</feature>
<dbReference type="Pfam" id="PF07766">
    <property type="entry name" value="LETM1_RBD"/>
    <property type="match status" value="1"/>
</dbReference>
<evidence type="ECO:0000256" key="1">
    <source>
        <dbReference type="ARBA" id="ARBA00004434"/>
    </source>
</evidence>
<comment type="subcellular location">
    <subcellularLocation>
        <location evidence="1">Mitochondrion inner membrane</location>
        <topology evidence="1">Single-pass membrane protein</topology>
    </subcellularLocation>
</comment>
<evidence type="ECO:0000256" key="8">
    <source>
        <dbReference type="ARBA" id="ARBA00023128"/>
    </source>
</evidence>
<feature type="domain" description="Letm1 RBD" evidence="14">
    <location>
        <begin position="245"/>
        <end position="429"/>
    </location>
</feature>
<dbReference type="GO" id="GO:0015297">
    <property type="term" value="F:antiporter activity"/>
    <property type="evidence" value="ECO:0007669"/>
    <property type="project" value="UniProtKB-KW"/>
</dbReference>
<feature type="compositionally biased region" description="Basic and acidic residues" evidence="12">
    <location>
        <begin position="478"/>
        <end position="496"/>
    </location>
</feature>